<gene>
    <name evidence="2" type="ORF">CJD36_008150</name>
</gene>
<name>A0A2S7SYS0_9BACT</name>
<feature type="chain" id="PRO_5015627681" description="DUF3575 domain-containing protein" evidence="1">
    <location>
        <begin position="23"/>
        <end position="234"/>
    </location>
</feature>
<dbReference type="Proteomes" id="UP000239872">
    <property type="component" value="Unassembled WGS sequence"/>
</dbReference>
<evidence type="ECO:0008006" key="4">
    <source>
        <dbReference type="Google" id="ProtNLM"/>
    </source>
</evidence>
<proteinExistence type="predicted"/>
<accession>A0A2S7SYS0</accession>
<evidence type="ECO:0000256" key="1">
    <source>
        <dbReference type="SAM" id="SignalP"/>
    </source>
</evidence>
<sequence length="234" mass="27584">MTFFRPLTIIIALLVGSSSIHAQSRMPNYFINADIGYAVQKMPMLGIEWFSIKNNHMRSWHVDLEYQYHYNDKFGIKKNKFDFVSVGVYQRPGVKVGYTFFTKWVDRKWKNYFSPTLGIKYLWYDKMQVNTDPVIPNPSFRLQSEKCLALVPQFYIGQKRYSKHICFDYYIGAQASVKFRDKKVYYEQDEFTVANPKAPYNYFQIAMVPNFVLGVKLGGGYQRSIPQEKTLQEQ</sequence>
<dbReference type="RefSeq" id="WP_105038637.1">
    <property type="nucleotide sequence ID" value="NZ_PPSL01000002.1"/>
</dbReference>
<evidence type="ECO:0000313" key="3">
    <source>
        <dbReference type="Proteomes" id="UP000239872"/>
    </source>
</evidence>
<organism evidence="2 3">
    <name type="scientific">Flavipsychrobacter stenotrophus</name>
    <dbReference type="NCBI Taxonomy" id="2077091"/>
    <lineage>
        <taxon>Bacteria</taxon>
        <taxon>Pseudomonadati</taxon>
        <taxon>Bacteroidota</taxon>
        <taxon>Chitinophagia</taxon>
        <taxon>Chitinophagales</taxon>
        <taxon>Chitinophagaceae</taxon>
        <taxon>Flavipsychrobacter</taxon>
    </lineage>
</organism>
<dbReference type="AlphaFoldDB" id="A0A2S7SYS0"/>
<dbReference type="EMBL" id="PPSL01000002">
    <property type="protein sequence ID" value="PQJ11757.1"/>
    <property type="molecule type" value="Genomic_DNA"/>
</dbReference>
<feature type="signal peptide" evidence="1">
    <location>
        <begin position="1"/>
        <end position="22"/>
    </location>
</feature>
<protein>
    <recommendedName>
        <fullName evidence="4">DUF3575 domain-containing protein</fullName>
    </recommendedName>
</protein>
<dbReference type="OrthoDB" id="9859832at2"/>
<comment type="caution">
    <text evidence="2">The sequence shown here is derived from an EMBL/GenBank/DDBJ whole genome shotgun (WGS) entry which is preliminary data.</text>
</comment>
<keyword evidence="3" id="KW-1185">Reference proteome</keyword>
<reference evidence="2 3" key="1">
    <citation type="submission" date="2018-01" db="EMBL/GenBank/DDBJ databases">
        <title>A novel member of the phylum Bacteroidetes isolated from glacier ice.</title>
        <authorList>
            <person name="Liu Q."/>
            <person name="Xin Y.-H."/>
        </authorList>
    </citation>
    <scope>NUCLEOTIDE SEQUENCE [LARGE SCALE GENOMIC DNA]</scope>
    <source>
        <strain evidence="2 3">RB1R16</strain>
    </source>
</reference>
<evidence type="ECO:0000313" key="2">
    <source>
        <dbReference type="EMBL" id="PQJ11757.1"/>
    </source>
</evidence>
<keyword evidence="1" id="KW-0732">Signal</keyword>